<dbReference type="EMBL" id="JAHRIQ010096412">
    <property type="protein sequence ID" value="MEQ2253031.1"/>
    <property type="molecule type" value="Genomic_DNA"/>
</dbReference>
<dbReference type="InterPro" id="IPR031626">
    <property type="entry name" value="TRAPPC14"/>
</dbReference>
<dbReference type="Pfam" id="PF23652">
    <property type="entry name" value="TRAPP14_C"/>
    <property type="match status" value="1"/>
</dbReference>
<organism evidence="3 4">
    <name type="scientific">Ilyodon furcidens</name>
    <name type="common">goldbreast splitfin</name>
    <dbReference type="NCBI Taxonomy" id="33524"/>
    <lineage>
        <taxon>Eukaryota</taxon>
        <taxon>Metazoa</taxon>
        <taxon>Chordata</taxon>
        <taxon>Craniata</taxon>
        <taxon>Vertebrata</taxon>
        <taxon>Euteleostomi</taxon>
        <taxon>Actinopterygii</taxon>
        <taxon>Neopterygii</taxon>
        <taxon>Teleostei</taxon>
        <taxon>Neoteleostei</taxon>
        <taxon>Acanthomorphata</taxon>
        <taxon>Ovalentaria</taxon>
        <taxon>Atherinomorphae</taxon>
        <taxon>Cyprinodontiformes</taxon>
        <taxon>Goodeidae</taxon>
        <taxon>Ilyodon</taxon>
    </lineage>
</organism>
<evidence type="ECO:0000313" key="4">
    <source>
        <dbReference type="Proteomes" id="UP001482620"/>
    </source>
</evidence>
<evidence type="ECO:0000259" key="2">
    <source>
        <dbReference type="Pfam" id="PF23652"/>
    </source>
</evidence>
<proteinExistence type="predicted"/>
<reference evidence="3 4" key="1">
    <citation type="submission" date="2021-06" db="EMBL/GenBank/DDBJ databases">
        <authorList>
            <person name="Palmer J.M."/>
        </authorList>
    </citation>
    <scope>NUCLEOTIDE SEQUENCE [LARGE SCALE GENOMIC DNA]</scope>
    <source>
        <strain evidence="4">if_2019</strain>
        <tissue evidence="3">Muscle</tissue>
    </source>
</reference>
<feature type="compositionally biased region" description="Polar residues" evidence="1">
    <location>
        <begin position="75"/>
        <end position="88"/>
    </location>
</feature>
<sequence>MLGRFSFSTCRSAPTFTASLMFPLLLFQLSQHMKLKLQFTASVSNPPPDARPLSRKNSPSSPAVRDLLDRHQASLGRSQSFSHQQPSRSHIMRTGSAMERRAITPPVGSPVGRPLYLPPQDKTLLSVDKIAKRECSITGPEHFLKVLSCLLLRKFCAGCY</sequence>
<evidence type="ECO:0000313" key="3">
    <source>
        <dbReference type="EMBL" id="MEQ2253031.1"/>
    </source>
</evidence>
<feature type="domain" description="TRAPP14 C-terminal" evidence="2">
    <location>
        <begin position="9"/>
        <end position="137"/>
    </location>
</feature>
<comment type="caution">
    <text evidence="3">The sequence shown here is derived from an EMBL/GenBank/DDBJ whole genome shotgun (WGS) entry which is preliminary data.</text>
</comment>
<dbReference type="InterPro" id="IPR055452">
    <property type="entry name" value="TRAPP14_C"/>
</dbReference>
<keyword evidence="4" id="KW-1185">Reference proteome</keyword>
<feature type="region of interest" description="Disordered" evidence="1">
    <location>
        <begin position="43"/>
        <end position="89"/>
    </location>
</feature>
<name>A0ABV0V7E4_9TELE</name>
<protein>
    <submittedName>
        <fullName evidence="3">Trafficking protein particle complex subunit 14</fullName>
    </submittedName>
</protein>
<dbReference type="PANTHER" id="PTHR16096:SF8">
    <property type="entry name" value="TRAFFICKING PROTEIN PARTICLE COMPLEX SUBUNIT 14"/>
    <property type="match status" value="1"/>
</dbReference>
<evidence type="ECO:0000256" key="1">
    <source>
        <dbReference type="SAM" id="MobiDB-lite"/>
    </source>
</evidence>
<dbReference type="Proteomes" id="UP001482620">
    <property type="component" value="Unassembled WGS sequence"/>
</dbReference>
<accession>A0ABV0V7E4</accession>
<gene>
    <name evidence="3" type="primary">TRAPPC14_2</name>
    <name evidence="3" type="ORF">ILYODFUR_027874</name>
</gene>
<dbReference type="PANTHER" id="PTHR16096">
    <property type="entry name" value="MICROTUBULE-ASSOCIATED PROTEIN 11"/>
    <property type="match status" value="1"/>
</dbReference>